<dbReference type="AlphaFoldDB" id="A0A968GDH7"/>
<comment type="caution">
    <text evidence="2">The sequence shown here is derived from an EMBL/GenBank/DDBJ whole genome shotgun (WGS) entry which is preliminary data.</text>
</comment>
<keyword evidence="1" id="KW-0175">Coiled coil</keyword>
<feature type="coiled-coil region" evidence="1">
    <location>
        <begin position="36"/>
        <end position="90"/>
    </location>
</feature>
<name>A0A968GDH7_9SPIO</name>
<sequence>MILQEELSQIIQAEQTSSQSVLEKTEILRKDREALQDTLYQELKRRKKEIEEHTQQQIELIQYQFNMKQEEQLTLEKNRLQEEYAHLLTKQEGVIQKLLDYLWC</sequence>
<evidence type="ECO:0000313" key="2">
    <source>
        <dbReference type="EMBL" id="NIZ47067.1"/>
    </source>
</evidence>
<dbReference type="RefSeq" id="WP_167703495.1">
    <property type="nucleotide sequence ID" value="NZ_CP118168.1"/>
</dbReference>
<protein>
    <submittedName>
        <fullName evidence="2">Uncharacterized protein</fullName>
    </submittedName>
</protein>
<reference evidence="2" key="1">
    <citation type="submission" date="2020-03" db="EMBL/GenBank/DDBJ databases">
        <title>Spirochaetal bacteria isolated from arthropods constitute a novel genus Entomospira genus novum within the order Spirochaetales.</title>
        <authorList>
            <person name="Grana-Miraglia L."/>
            <person name="Sikutova S."/>
            <person name="Fingerle V."/>
            <person name="Sing A."/>
            <person name="Castillo-Ramirez S."/>
            <person name="Margos G."/>
            <person name="Rudolf I."/>
        </authorList>
    </citation>
    <scope>NUCLEOTIDE SEQUENCE</scope>
    <source>
        <strain evidence="2">BR208</strain>
    </source>
</reference>
<dbReference type="EMBL" id="JAATLK010000001">
    <property type="protein sequence ID" value="NIZ47067.1"/>
    <property type="molecule type" value="Genomic_DNA"/>
</dbReference>
<gene>
    <name evidence="2" type="ORF">HCT46_03955</name>
</gene>
<evidence type="ECO:0000313" key="3">
    <source>
        <dbReference type="Proteomes" id="UP000752013"/>
    </source>
</evidence>
<proteinExistence type="predicted"/>
<accession>A0A968GDH7</accession>
<organism evidence="2 3">
    <name type="scientific">Entomospira nematocerorum</name>
    <dbReference type="NCBI Taxonomy" id="2719987"/>
    <lineage>
        <taxon>Bacteria</taxon>
        <taxon>Pseudomonadati</taxon>
        <taxon>Spirochaetota</taxon>
        <taxon>Spirochaetia</taxon>
        <taxon>Spirochaetales</taxon>
        <taxon>Spirochaetaceae</taxon>
        <taxon>Entomospira</taxon>
    </lineage>
</organism>
<keyword evidence="3" id="KW-1185">Reference proteome</keyword>
<dbReference type="Proteomes" id="UP000752013">
    <property type="component" value="Unassembled WGS sequence"/>
</dbReference>
<evidence type="ECO:0000256" key="1">
    <source>
        <dbReference type="SAM" id="Coils"/>
    </source>
</evidence>